<sequence>MPRLGLGPDKGAAFGHEFADAYLAQVGETLGILNLADGAADGAPFALPRGVRASAPTAALAARWLAGPLDAAGALVDLSDRPLLCMDVSTDGHTAVIGGADHGLKEVGLRDARVRRELFSRTDGHREWVSCVRVLPDGRVLSGGVDAKLCLWDAGARSARCADLVGHGGSISAIRLSESAELALSASYDKTLRAWHLSRAGAPAATLRAHNAPVLELAWRGDALASGDRAGQLVRWDVATGRALSAPISAHRGHLTALDVAAEPAGGAPLVVSGGHDGAVRLWDARASAGAGAGAAAAGGRPALEATGVHTGAVNALCWHTLPSGAQLLVSAGADALIRLLEPRRSLAAVATCAQHRTHVYSLHCRADLAFSGAGDGVLLAHDLRTGACMWGLGANRAAVRCVHATDDSLVAAGDDGCALVFRFGEAAEPAEVRARAASGEAGAARAHQPSVATAAPRRLGPDAPGATCPAVLPASAAAASQGARAYADSRKQAMERAALIREQRRAEATGSGERGGDALDAFCARSGSRAGRAAGTGVVGAGPVGGTAAQSELDLLHAAGDAKFGRPRRRV</sequence>
<feature type="repeat" description="WD" evidence="3">
    <location>
        <begin position="122"/>
        <end position="153"/>
    </location>
</feature>
<dbReference type="AlphaFoldDB" id="A0A8J6C2I8"/>
<dbReference type="PANTHER" id="PTHR19848">
    <property type="entry name" value="WD40 REPEAT PROTEIN"/>
    <property type="match status" value="1"/>
</dbReference>
<dbReference type="PANTHER" id="PTHR19848:SF7">
    <property type="entry name" value="F-BOX AND WD-40 DOMAIN PROTEIN 7"/>
    <property type="match status" value="1"/>
</dbReference>
<keyword evidence="6" id="KW-1185">Reference proteome</keyword>
<accession>A0A8J6C2I8</accession>
<dbReference type="PROSITE" id="PS50294">
    <property type="entry name" value="WD_REPEATS_REGION"/>
    <property type="match status" value="2"/>
</dbReference>
<dbReference type="OMA" id="ISHREPQ"/>
<dbReference type="EMBL" id="JAGTXO010000050">
    <property type="protein sequence ID" value="KAG8458499.1"/>
    <property type="molecule type" value="Genomic_DNA"/>
</dbReference>
<dbReference type="InterPro" id="IPR015943">
    <property type="entry name" value="WD40/YVTN_repeat-like_dom_sf"/>
</dbReference>
<gene>
    <name evidence="5" type="ORF">KFE25_003034</name>
</gene>
<evidence type="ECO:0000256" key="1">
    <source>
        <dbReference type="ARBA" id="ARBA00022574"/>
    </source>
</evidence>
<dbReference type="Pfam" id="PF00400">
    <property type="entry name" value="WD40"/>
    <property type="match status" value="3"/>
</dbReference>
<dbReference type="InterPro" id="IPR036322">
    <property type="entry name" value="WD40_repeat_dom_sf"/>
</dbReference>
<evidence type="ECO:0000313" key="6">
    <source>
        <dbReference type="Proteomes" id="UP000751190"/>
    </source>
</evidence>
<dbReference type="PROSITE" id="PS50082">
    <property type="entry name" value="WD_REPEATS_2"/>
    <property type="match status" value="4"/>
</dbReference>
<comment type="caution">
    <text evidence="5">The sequence shown here is derived from an EMBL/GenBank/DDBJ whole genome shotgun (WGS) entry which is preliminary data.</text>
</comment>
<dbReference type="InterPro" id="IPR020472">
    <property type="entry name" value="WD40_PAC1"/>
</dbReference>
<evidence type="ECO:0000256" key="2">
    <source>
        <dbReference type="ARBA" id="ARBA00022737"/>
    </source>
</evidence>
<proteinExistence type="predicted"/>
<evidence type="ECO:0008006" key="7">
    <source>
        <dbReference type="Google" id="ProtNLM"/>
    </source>
</evidence>
<evidence type="ECO:0000256" key="4">
    <source>
        <dbReference type="SAM" id="MobiDB-lite"/>
    </source>
</evidence>
<dbReference type="PRINTS" id="PR00320">
    <property type="entry name" value="GPROTEINBRPT"/>
</dbReference>
<dbReference type="InterPro" id="IPR001680">
    <property type="entry name" value="WD40_rpt"/>
</dbReference>
<feature type="repeat" description="WD" evidence="3">
    <location>
        <begin position="207"/>
        <end position="246"/>
    </location>
</feature>
<name>A0A8J6C2I8_DIALT</name>
<dbReference type="Gene3D" id="2.130.10.10">
    <property type="entry name" value="YVTN repeat-like/Quinoprotein amine dehydrogenase"/>
    <property type="match status" value="2"/>
</dbReference>
<organism evidence="5 6">
    <name type="scientific">Diacronema lutheri</name>
    <name type="common">Unicellular marine alga</name>
    <name type="synonym">Monochrysis lutheri</name>
    <dbReference type="NCBI Taxonomy" id="2081491"/>
    <lineage>
        <taxon>Eukaryota</taxon>
        <taxon>Haptista</taxon>
        <taxon>Haptophyta</taxon>
        <taxon>Pavlovophyceae</taxon>
        <taxon>Pavlovales</taxon>
        <taxon>Pavlovaceae</taxon>
        <taxon>Diacronema</taxon>
    </lineage>
</organism>
<keyword evidence="1 3" id="KW-0853">WD repeat</keyword>
<feature type="region of interest" description="Disordered" evidence="4">
    <location>
        <begin position="439"/>
        <end position="467"/>
    </location>
</feature>
<dbReference type="SMART" id="SM00320">
    <property type="entry name" value="WD40"/>
    <property type="match status" value="7"/>
</dbReference>
<dbReference type="OrthoDB" id="256303at2759"/>
<evidence type="ECO:0000313" key="5">
    <source>
        <dbReference type="EMBL" id="KAG8458499.1"/>
    </source>
</evidence>
<evidence type="ECO:0000256" key="3">
    <source>
        <dbReference type="PROSITE-ProRule" id="PRU00221"/>
    </source>
</evidence>
<reference evidence="5" key="1">
    <citation type="submission" date="2021-05" db="EMBL/GenBank/DDBJ databases">
        <title>The genome of the haptophyte Pavlova lutheri (Diacronema luteri, Pavlovales) - a model for lipid biosynthesis in eukaryotic algae.</title>
        <authorList>
            <person name="Hulatt C.J."/>
            <person name="Posewitz M.C."/>
        </authorList>
    </citation>
    <scope>NUCLEOTIDE SEQUENCE</scope>
    <source>
        <strain evidence="5">NIVA-4/92</strain>
    </source>
</reference>
<feature type="repeat" description="WD" evidence="3">
    <location>
        <begin position="248"/>
        <end position="284"/>
    </location>
</feature>
<protein>
    <recommendedName>
        <fullName evidence="7">Guanine nucleotide-binding protein subunit beta-like protein</fullName>
    </recommendedName>
</protein>
<feature type="repeat" description="WD" evidence="3">
    <location>
        <begin position="164"/>
        <end position="198"/>
    </location>
</feature>
<keyword evidence="2" id="KW-0677">Repeat</keyword>
<dbReference type="SUPFAM" id="SSF50978">
    <property type="entry name" value="WD40 repeat-like"/>
    <property type="match status" value="1"/>
</dbReference>
<dbReference type="Proteomes" id="UP000751190">
    <property type="component" value="Unassembled WGS sequence"/>
</dbReference>